<evidence type="ECO:0000313" key="2">
    <source>
        <dbReference type="EMBL" id="TCW36838.1"/>
    </source>
</evidence>
<proteinExistence type="predicted"/>
<accession>A0A4R4ACP3</accession>
<sequence>MAPLRRCWPLLLAVLLSGCGGGDPGAPADAAQLRALHALMVEIRADLAAARVAEAHAGLPALRRLGHGLTASQQRSVERLTALVETEWRCARQWRCDD</sequence>
<dbReference type="PROSITE" id="PS51257">
    <property type="entry name" value="PROKAR_LIPOPROTEIN"/>
    <property type="match status" value="1"/>
</dbReference>
<keyword evidence="1" id="KW-0732">Signal</keyword>
<reference evidence="2 3" key="1">
    <citation type="submission" date="2019-03" db="EMBL/GenBank/DDBJ databases">
        <title>Genomic Encyclopedia of Type Strains, Phase IV (KMG-IV): sequencing the most valuable type-strain genomes for metagenomic binning, comparative biology and taxonomic classification.</title>
        <authorList>
            <person name="Goeker M."/>
        </authorList>
    </citation>
    <scope>NUCLEOTIDE SEQUENCE [LARGE SCALE GENOMIC DNA]</scope>
    <source>
        <strain evidence="2 3">DSM 203</strain>
    </source>
</reference>
<dbReference type="RefSeq" id="WP_132228966.1">
    <property type="nucleotide sequence ID" value="NZ_NRRH01000014.1"/>
</dbReference>
<gene>
    <name evidence="2" type="ORF">EDC29_10330</name>
</gene>
<evidence type="ECO:0000313" key="3">
    <source>
        <dbReference type="Proteomes" id="UP000295247"/>
    </source>
</evidence>
<dbReference type="EMBL" id="SMDC01000003">
    <property type="protein sequence ID" value="TCW36838.1"/>
    <property type="molecule type" value="Genomic_DNA"/>
</dbReference>
<comment type="caution">
    <text evidence="2">The sequence shown here is derived from an EMBL/GenBank/DDBJ whole genome shotgun (WGS) entry which is preliminary data.</text>
</comment>
<dbReference type="Proteomes" id="UP000295247">
    <property type="component" value="Unassembled WGS sequence"/>
</dbReference>
<evidence type="ECO:0008006" key="4">
    <source>
        <dbReference type="Google" id="ProtNLM"/>
    </source>
</evidence>
<name>A0A4R4ACP3_MARGR</name>
<evidence type="ECO:0000256" key="1">
    <source>
        <dbReference type="SAM" id="SignalP"/>
    </source>
</evidence>
<dbReference type="AlphaFoldDB" id="A0A4R4ACP3"/>
<protein>
    <recommendedName>
        <fullName evidence="4">Lipoprotein</fullName>
    </recommendedName>
</protein>
<feature type="signal peptide" evidence="1">
    <location>
        <begin position="1"/>
        <end position="22"/>
    </location>
</feature>
<organism evidence="2 3">
    <name type="scientific">Marichromatium gracile</name>
    <name type="common">Chromatium gracile</name>
    <dbReference type="NCBI Taxonomy" id="1048"/>
    <lineage>
        <taxon>Bacteria</taxon>
        <taxon>Pseudomonadati</taxon>
        <taxon>Pseudomonadota</taxon>
        <taxon>Gammaproteobacteria</taxon>
        <taxon>Chromatiales</taxon>
        <taxon>Chromatiaceae</taxon>
        <taxon>Marichromatium</taxon>
    </lineage>
</organism>
<feature type="chain" id="PRO_5020609057" description="Lipoprotein" evidence="1">
    <location>
        <begin position="23"/>
        <end position="98"/>
    </location>
</feature>